<dbReference type="Proteomes" id="UP001519311">
    <property type="component" value="Unassembled WGS sequence"/>
</dbReference>
<keyword evidence="2" id="KW-1185">Reference proteome</keyword>
<accession>A0ABS4V8K4</accession>
<evidence type="ECO:0000313" key="1">
    <source>
        <dbReference type="EMBL" id="MBP2360146.1"/>
    </source>
</evidence>
<reference evidence="1 2" key="1">
    <citation type="submission" date="2021-03" db="EMBL/GenBank/DDBJ databases">
        <title>Sequencing the genomes of 1000 actinobacteria strains.</title>
        <authorList>
            <person name="Klenk H.-P."/>
        </authorList>
    </citation>
    <scope>NUCLEOTIDE SEQUENCE [LARGE SCALE GENOMIC DNA]</scope>
    <source>
        <strain evidence="1 2">DSM 40843</strain>
    </source>
</reference>
<organism evidence="1 2">
    <name type="scientific">Streptomyces clavifer</name>
    <dbReference type="NCBI Taxonomy" id="68188"/>
    <lineage>
        <taxon>Bacteria</taxon>
        <taxon>Bacillati</taxon>
        <taxon>Actinomycetota</taxon>
        <taxon>Actinomycetes</taxon>
        <taxon>Kitasatosporales</taxon>
        <taxon>Streptomycetaceae</taxon>
        <taxon>Streptomyces</taxon>
    </lineage>
</organism>
<evidence type="ECO:0000313" key="2">
    <source>
        <dbReference type="Proteomes" id="UP001519311"/>
    </source>
</evidence>
<sequence>MFGRNTASQTTTIVTAASDKNKKVAKKQAEAAADQLSTAELLAVQTQLLRETGRR</sequence>
<proteinExistence type="predicted"/>
<dbReference type="EMBL" id="JAGINS010000001">
    <property type="protein sequence ID" value="MBP2360146.1"/>
    <property type="molecule type" value="Genomic_DNA"/>
</dbReference>
<protein>
    <submittedName>
        <fullName evidence="1">Uncharacterized protein</fullName>
    </submittedName>
</protein>
<comment type="caution">
    <text evidence="1">The sequence shown here is derived from an EMBL/GenBank/DDBJ whole genome shotgun (WGS) entry which is preliminary data.</text>
</comment>
<gene>
    <name evidence="1" type="ORF">JOF59_002546</name>
</gene>
<name>A0ABS4V8K4_9ACTN</name>
<dbReference type="RefSeq" id="WP_209470091.1">
    <property type="nucleotide sequence ID" value="NZ_BMWJ01000004.1"/>
</dbReference>